<feature type="region of interest" description="Disordered" evidence="9">
    <location>
        <begin position="493"/>
        <end position="558"/>
    </location>
</feature>
<comment type="catalytic activity">
    <reaction evidence="7">
        <text>L-threonyl-[protein] + ATP = O-phospho-L-threonyl-[protein] + ADP + H(+)</text>
        <dbReference type="Rhea" id="RHEA:46608"/>
        <dbReference type="Rhea" id="RHEA-COMP:11060"/>
        <dbReference type="Rhea" id="RHEA-COMP:11605"/>
        <dbReference type="ChEBI" id="CHEBI:15378"/>
        <dbReference type="ChEBI" id="CHEBI:30013"/>
        <dbReference type="ChEBI" id="CHEBI:30616"/>
        <dbReference type="ChEBI" id="CHEBI:61977"/>
        <dbReference type="ChEBI" id="CHEBI:456216"/>
        <dbReference type="EC" id="2.7.11.1"/>
    </reaction>
</comment>
<evidence type="ECO:0000256" key="1">
    <source>
        <dbReference type="ARBA" id="ARBA00012513"/>
    </source>
</evidence>
<evidence type="ECO:0000256" key="9">
    <source>
        <dbReference type="SAM" id="MobiDB-lite"/>
    </source>
</evidence>
<dbReference type="FunFam" id="1.10.287.110:FF:000002">
    <property type="entry name" value="putative tyrosine-protein phosphatase auxilin isoform X2"/>
    <property type="match status" value="1"/>
</dbReference>
<dbReference type="Gene3D" id="1.10.510.10">
    <property type="entry name" value="Transferase(Phosphotransferase) domain 1"/>
    <property type="match status" value="1"/>
</dbReference>
<dbReference type="GO" id="GO:0005524">
    <property type="term" value="F:ATP binding"/>
    <property type="evidence" value="ECO:0007669"/>
    <property type="project" value="UniProtKB-KW"/>
</dbReference>
<evidence type="ECO:0000313" key="12">
    <source>
        <dbReference type="EMBL" id="OXA37262.1"/>
    </source>
</evidence>
<dbReference type="SUPFAM" id="SSF46565">
    <property type="entry name" value="Chaperone J-domain"/>
    <property type="match status" value="1"/>
</dbReference>
<reference evidence="12 13" key="1">
    <citation type="submission" date="2015-12" db="EMBL/GenBank/DDBJ databases">
        <title>The genome of Folsomia candida.</title>
        <authorList>
            <person name="Faddeeva A."/>
            <person name="Derks M.F."/>
            <person name="Anvar Y."/>
            <person name="Smit S."/>
            <person name="Van Straalen N."/>
            <person name="Roelofs D."/>
        </authorList>
    </citation>
    <scope>NUCLEOTIDE SEQUENCE [LARGE SCALE GENOMIC DNA]</scope>
    <source>
        <strain evidence="12 13">VU population</strain>
        <tissue evidence="12">Whole body</tissue>
    </source>
</reference>
<dbReference type="Gene3D" id="1.10.287.110">
    <property type="entry name" value="DnaJ domain"/>
    <property type="match status" value="1"/>
</dbReference>
<keyword evidence="2" id="KW-0723">Serine/threonine-protein kinase</keyword>
<feature type="compositionally biased region" description="Polar residues" evidence="9">
    <location>
        <begin position="415"/>
        <end position="432"/>
    </location>
</feature>
<feature type="region of interest" description="Disordered" evidence="9">
    <location>
        <begin position="722"/>
        <end position="754"/>
    </location>
</feature>
<feature type="compositionally biased region" description="Low complexity" evidence="9">
    <location>
        <begin position="586"/>
        <end position="603"/>
    </location>
</feature>
<evidence type="ECO:0000259" key="10">
    <source>
        <dbReference type="PROSITE" id="PS50011"/>
    </source>
</evidence>
<feature type="compositionally biased region" description="Polar residues" evidence="9">
    <location>
        <begin position="638"/>
        <end position="657"/>
    </location>
</feature>
<dbReference type="PROSITE" id="PS00108">
    <property type="entry name" value="PROTEIN_KINASE_ST"/>
    <property type="match status" value="1"/>
</dbReference>
<dbReference type="OrthoDB" id="1717591at2759"/>
<feature type="compositionally biased region" description="Polar residues" evidence="9">
    <location>
        <begin position="731"/>
        <end position="744"/>
    </location>
</feature>
<dbReference type="GO" id="GO:0005737">
    <property type="term" value="C:cytoplasm"/>
    <property type="evidence" value="ECO:0007669"/>
    <property type="project" value="TreeGrafter"/>
</dbReference>
<dbReference type="EC" id="2.7.11.1" evidence="1"/>
<dbReference type="InterPro" id="IPR000719">
    <property type="entry name" value="Prot_kinase_dom"/>
</dbReference>
<feature type="region of interest" description="Disordered" evidence="9">
    <location>
        <begin position="370"/>
        <end position="393"/>
    </location>
</feature>
<dbReference type="InterPro" id="IPR001623">
    <property type="entry name" value="DnaJ_domain"/>
</dbReference>
<comment type="caution">
    <text evidence="12">The sequence shown here is derived from an EMBL/GenBank/DDBJ whole genome shotgun (WGS) entry which is preliminary data.</text>
</comment>
<feature type="region of interest" description="Disordered" evidence="9">
    <location>
        <begin position="415"/>
        <end position="476"/>
    </location>
</feature>
<name>A0A226CV32_FOLCA</name>
<dbReference type="Pfam" id="PF00069">
    <property type="entry name" value="Pkinase"/>
    <property type="match status" value="1"/>
</dbReference>
<evidence type="ECO:0000256" key="5">
    <source>
        <dbReference type="ARBA" id="ARBA00022777"/>
    </source>
</evidence>
<dbReference type="CDD" id="cd06257">
    <property type="entry name" value="DnaJ"/>
    <property type="match status" value="1"/>
</dbReference>
<sequence length="889" mass="94191">MSDLFRSALGYLSSSTTSATSSSSGGGVYNSASGGSSEETSALGEVITFSANGHNTRSVRITKLIAEGGFSYVFKGVDLQNGDIVAIKKIMAPDAEAKKAVAEEREFLAQFQHENIANFFGTYVKSGASRMEEHYLGLEFCPVQLPTPPLRIQHTAQVFAQTCKAIKYLHDFGIVHRDIKLENILIGGDGLVKLVDFGSATMEKFYPTPDWSMAKRTLVEEQIAAKTTPMYRAPEMLDLWSNHAIDEHADLWALGCLLFALNFGQHPFQDSNKLAIVNANYSLPKNVSDSGPVVTLIRGLLKVDPVERLSFGQMFEVLASIAESQNFSLNAPLPFKAPISPQNTGIGIGGGILPGGSGIVNPLANCGPAMDRGQAPVSSHHHHSSAAPSGGGSLFSSLRGGAVSLIKNIKEQSQQYLAPTSPSGVPLTSSNGSVGGSPDHHQPPARTPRPAPASASQHPSRPPPPRPAPPSPLLARKGEPIEFENREYAAMNTTSASVPVRSSGPPPRPQAPPSPRHHDVEAVSSSSPKIANLLDMSFDSPNLEPSPPTQPGSNAHLLDDLFGTATGAATTTEDLFWGAPTPSAPPTTSNNTTQQSSDLGDLLGDPRDPLASLLGTSAPSSRPFSGSGGGFAANFGGQTNSQTFLQQPSNTMPQSASFQNLNATSSSLLGGPPLLSSASSGKIPKNSSSPNLLSDLILGDIISGPAANSNSFAASVNISSAGASASGGSSNPTLSSQSRPNYNRTLFEPPQPVPKQNLNDVFGDILSSQGFAASNRLDGGKTINDMRKIDILSNPNANLTQIKVNDWRDGKKKNIRALLSSLHTITWDGCHWEETNMSQMITPAQVKKTYRKACLAIHPDKQMGEEWEELAKLIFVELNEAWAAFEESQ</sequence>
<evidence type="ECO:0000313" key="13">
    <source>
        <dbReference type="Proteomes" id="UP000198287"/>
    </source>
</evidence>
<feature type="compositionally biased region" description="Low complexity" evidence="9">
    <location>
        <begin position="14"/>
        <end position="23"/>
    </location>
</feature>
<dbReference type="PANTHER" id="PTHR22967:SF57">
    <property type="entry name" value="AUXILIN, ISOFORM A-RELATED"/>
    <property type="match status" value="1"/>
</dbReference>
<feature type="compositionally biased region" description="Pro residues" evidence="9">
    <location>
        <begin position="460"/>
        <end position="472"/>
    </location>
</feature>
<keyword evidence="13" id="KW-1185">Reference proteome</keyword>
<feature type="domain" description="J" evidence="11">
    <location>
        <begin position="830"/>
        <end position="889"/>
    </location>
</feature>
<organism evidence="12 13">
    <name type="scientific">Folsomia candida</name>
    <name type="common">Springtail</name>
    <dbReference type="NCBI Taxonomy" id="158441"/>
    <lineage>
        <taxon>Eukaryota</taxon>
        <taxon>Metazoa</taxon>
        <taxon>Ecdysozoa</taxon>
        <taxon>Arthropoda</taxon>
        <taxon>Hexapoda</taxon>
        <taxon>Collembola</taxon>
        <taxon>Entomobryomorpha</taxon>
        <taxon>Isotomoidea</taxon>
        <taxon>Isotomidae</taxon>
        <taxon>Proisotominae</taxon>
        <taxon>Folsomia</taxon>
    </lineage>
</organism>
<dbReference type="PROSITE" id="PS50011">
    <property type="entry name" value="PROTEIN_KINASE_DOM"/>
    <property type="match status" value="1"/>
</dbReference>
<evidence type="ECO:0000256" key="8">
    <source>
        <dbReference type="ARBA" id="ARBA00048679"/>
    </source>
</evidence>
<evidence type="ECO:0000256" key="6">
    <source>
        <dbReference type="ARBA" id="ARBA00022840"/>
    </source>
</evidence>
<feature type="compositionally biased region" description="Pro residues" evidence="9">
    <location>
        <begin position="504"/>
        <end position="514"/>
    </location>
</feature>
<evidence type="ECO:0000259" key="11">
    <source>
        <dbReference type="PROSITE" id="PS50076"/>
    </source>
</evidence>
<feature type="region of interest" description="Disordered" evidence="9">
    <location>
        <begin position="575"/>
        <end position="657"/>
    </location>
</feature>
<dbReference type="PROSITE" id="PS50076">
    <property type="entry name" value="DNAJ_2"/>
    <property type="match status" value="1"/>
</dbReference>
<dbReference type="SMART" id="SM00220">
    <property type="entry name" value="S_TKc"/>
    <property type="match status" value="1"/>
</dbReference>
<evidence type="ECO:0000256" key="7">
    <source>
        <dbReference type="ARBA" id="ARBA00047899"/>
    </source>
</evidence>
<dbReference type="GO" id="GO:0004674">
    <property type="term" value="F:protein serine/threonine kinase activity"/>
    <property type="evidence" value="ECO:0007669"/>
    <property type="project" value="UniProtKB-KW"/>
</dbReference>
<dbReference type="Proteomes" id="UP000198287">
    <property type="component" value="Unassembled WGS sequence"/>
</dbReference>
<dbReference type="InterPro" id="IPR036869">
    <property type="entry name" value="J_dom_sf"/>
</dbReference>
<gene>
    <name evidence="12" type="ORF">Fcan01_27980</name>
</gene>
<dbReference type="OMA" id="HYKNTNL"/>
<dbReference type="InterPro" id="IPR008271">
    <property type="entry name" value="Ser/Thr_kinase_AS"/>
</dbReference>
<accession>A0A226CV32</accession>
<evidence type="ECO:0000256" key="3">
    <source>
        <dbReference type="ARBA" id="ARBA00022679"/>
    </source>
</evidence>
<dbReference type="SUPFAM" id="SSF56112">
    <property type="entry name" value="Protein kinase-like (PK-like)"/>
    <property type="match status" value="1"/>
</dbReference>
<dbReference type="STRING" id="158441.A0A226CV32"/>
<proteinExistence type="predicted"/>
<keyword evidence="3" id="KW-0808">Transferase</keyword>
<keyword evidence="5 12" id="KW-0418">Kinase</keyword>
<comment type="catalytic activity">
    <reaction evidence="8">
        <text>L-seryl-[protein] + ATP = O-phospho-L-seryl-[protein] + ADP + H(+)</text>
        <dbReference type="Rhea" id="RHEA:17989"/>
        <dbReference type="Rhea" id="RHEA-COMP:9863"/>
        <dbReference type="Rhea" id="RHEA-COMP:11604"/>
        <dbReference type="ChEBI" id="CHEBI:15378"/>
        <dbReference type="ChEBI" id="CHEBI:29999"/>
        <dbReference type="ChEBI" id="CHEBI:30616"/>
        <dbReference type="ChEBI" id="CHEBI:83421"/>
        <dbReference type="ChEBI" id="CHEBI:456216"/>
        <dbReference type="EC" id="2.7.11.1"/>
    </reaction>
</comment>
<evidence type="ECO:0000256" key="4">
    <source>
        <dbReference type="ARBA" id="ARBA00022741"/>
    </source>
</evidence>
<dbReference type="EMBL" id="LNIX01000061">
    <property type="protein sequence ID" value="OXA37262.1"/>
    <property type="molecule type" value="Genomic_DNA"/>
</dbReference>
<keyword evidence="4" id="KW-0547">Nucleotide-binding</keyword>
<feature type="domain" description="Protein kinase" evidence="10">
    <location>
        <begin position="59"/>
        <end position="321"/>
    </location>
</feature>
<dbReference type="InterPro" id="IPR011009">
    <property type="entry name" value="Kinase-like_dom_sf"/>
</dbReference>
<dbReference type="PANTHER" id="PTHR22967">
    <property type="entry name" value="SERINE/THREONINE PROTEIN KINASE"/>
    <property type="match status" value="1"/>
</dbReference>
<dbReference type="AlphaFoldDB" id="A0A226CV32"/>
<evidence type="ECO:0000256" key="2">
    <source>
        <dbReference type="ARBA" id="ARBA00022527"/>
    </source>
</evidence>
<protein>
    <recommendedName>
        <fullName evidence="1">non-specific serine/threonine protein kinase</fullName>
        <ecNumber evidence="1">2.7.11.1</ecNumber>
    </recommendedName>
</protein>
<keyword evidence="6" id="KW-0067">ATP-binding</keyword>
<feature type="region of interest" description="Disordered" evidence="9">
    <location>
        <begin position="14"/>
        <end position="34"/>
    </location>
</feature>